<reference evidence="2" key="2">
    <citation type="submission" date="2025-05" db="UniProtKB">
        <authorList>
            <consortium name="EnsemblMetazoa"/>
        </authorList>
    </citation>
    <scope>IDENTIFICATION</scope>
    <source>
        <strain evidence="2">Foshan</strain>
    </source>
</reference>
<organism evidence="2 3">
    <name type="scientific">Aedes albopictus</name>
    <name type="common">Asian tiger mosquito</name>
    <name type="synonym">Stegomyia albopicta</name>
    <dbReference type="NCBI Taxonomy" id="7160"/>
    <lineage>
        <taxon>Eukaryota</taxon>
        <taxon>Metazoa</taxon>
        <taxon>Ecdysozoa</taxon>
        <taxon>Arthropoda</taxon>
        <taxon>Hexapoda</taxon>
        <taxon>Insecta</taxon>
        <taxon>Pterygota</taxon>
        <taxon>Neoptera</taxon>
        <taxon>Endopterygota</taxon>
        <taxon>Diptera</taxon>
        <taxon>Nematocera</taxon>
        <taxon>Culicoidea</taxon>
        <taxon>Culicidae</taxon>
        <taxon>Culicinae</taxon>
        <taxon>Aedini</taxon>
        <taxon>Aedes</taxon>
        <taxon>Stegomyia</taxon>
    </lineage>
</organism>
<name>A0ABM1Y3B2_AEDAL</name>
<accession>A0ABM1Y3B2</accession>
<feature type="signal peptide" evidence="1">
    <location>
        <begin position="1"/>
        <end position="24"/>
    </location>
</feature>
<keyword evidence="3" id="KW-1185">Reference proteome</keyword>
<dbReference type="EnsemblMetazoa" id="AALFPA23_005293.R6718">
    <property type="protein sequence ID" value="AALFPA23_005293.P6718"/>
    <property type="gene ID" value="AALFPA23_005293"/>
</dbReference>
<sequence>MRKTGSLAAVILLITVGLAGKVFAFSHGKARGEVSAAQRYFDAVAPEDREAFLKYYLDKALEERDPTYSSITPADFSFIIYEDSNSASSTSRDSPSAEESPVPPNVVDVALNVNGPDNCVKYSLVCYSSGCIDPTNIANICCPF</sequence>
<dbReference type="Proteomes" id="UP000069940">
    <property type="component" value="Unassembled WGS sequence"/>
</dbReference>
<keyword evidence="1" id="KW-0732">Signal</keyword>
<proteinExistence type="predicted"/>
<evidence type="ECO:0000313" key="2">
    <source>
        <dbReference type="EnsemblMetazoa" id="AALFPA23_005293.P6718"/>
    </source>
</evidence>
<evidence type="ECO:0000256" key="1">
    <source>
        <dbReference type="SAM" id="SignalP"/>
    </source>
</evidence>
<feature type="chain" id="PRO_5046333492" evidence="1">
    <location>
        <begin position="25"/>
        <end position="144"/>
    </location>
</feature>
<evidence type="ECO:0000313" key="3">
    <source>
        <dbReference type="Proteomes" id="UP000069940"/>
    </source>
</evidence>
<gene>
    <name evidence="2" type="primary">109425679</name>
</gene>
<reference evidence="3" key="1">
    <citation type="journal article" date="2015" name="Proc. Natl. Acad. Sci. U.S.A.">
        <title>Genome sequence of the Asian Tiger mosquito, Aedes albopictus, reveals insights into its biology, genetics, and evolution.</title>
        <authorList>
            <person name="Chen X.G."/>
            <person name="Jiang X."/>
            <person name="Gu J."/>
            <person name="Xu M."/>
            <person name="Wu Y."/>
            <person name="Deng Y."/>
            <person name="Zhang C."/>
            <person name="Bonizzoni M."/>
            <person name="Dermauw W."/>
            <person name="Vontas J."/>
            <person name="Armbruster P."/>
            <person name="Huang X."/>
            <person name="Yang Y."/>
            <person name="Zhang H."/>
            <person name="He W."/>
            <person name="Peng H."/>
            <person name="Liu Y."/>
            <person name="Wu K."/>
            <person name="Chen J."/>
            <person name="Lirakis M."/>
            <person name="Topalis P."/>
            <person name="Van Leeuwen T."/>
            <person name="Hall A.B."/>
            <person name="Jiang X."/>
            <person name="Thorpe C."/>
            <person name="Mueller R.L."/>
            <person name="Sun C."/>
            <person name="Waterhouse R.M."/>
            <person name="Yan G."/>
            <person name="Tu Z.J."/>
            <person name="Fang X."/>
            <person name="James A.A."/>
        </authorList>
    </citation>
    <scope>NUCLEOTIDE SEQUENCE [LARGE SCALE GENOMIC DNA]</scope>
    <source>
        <strain evidence="3">Foshan</strain>
    </source>
</reference>
<protein>
    <submittedName>
        <fullName evidence="2">Uncharacterized protein</fullName>
    </submittedName>
</protein>